<feature type="compositionally biased region" description="Low complexity" evidence="1">
    <location>
        <begin position="238"/>
        <end position="247"/>
    </location>
</feature>
<feature type="domain" description="CBM21" evidence="2">
    <location>
        <begin position="338"/>
        <end position="448"/>
    </location>
</feature>
<feature type="compositionally biased region" description="Low complexity" evidence="1">
    <location>
        <begin position="127"/>
        <end position="146"/>
    </location>
</feature>
<dbReference type="InterPro" id="IPR005036">
    <property type="entry name" value="CBM21_dom"/>
</dbReference>
<comment type="caution">
    <text evidence="3">The sequence shown here is derived from an EMBL/GenBank/DDBJ whole genome shotgun (WGS) entry which is preliminary data.</text>
</comment>
<sequence>MIATMTVQSHRMAQTQDHRISLNANSAGSPLPAIPRRMSSSSSSRPKLAPSPSMPLPNRKSLSFPSPACGSTTTTTTTTITTLTPPSPPQNDSDSSSTSSSSGSRPTIRTKRVRGVRNTAVCPPEISTPVPTLAAAPTASVAFPSSRNEATDKNDGKPNPHIVPSRPLLYTPGMSLRLSDASKPHRNVSESHIPTPPTSAESSSSQGISQSASAICETFGGGEPRFIRKKSGQLVKSSLKSSRSVSRTGLTVSTFSQSSKSEPTTPTSKAVHFDTQLEHVKLFLAEQKPLAVSRDGSPTDDTSGTDSDFPRFIFGEEDNNSNLRQKKKLVMQLANMPARINPDSDVALEELVLAPDGTNILGKVRVRNLAYAKWVAVRFTFDSWQTTSEVTGKYVESVSPEFDRFGFSIRLNDLLARIEGKTLIVAVRFSVEGREMWDNNGGSNYVATFTKAKVVEEVPVRTIPTIKATTFSDDEASTDLADLKSKLEKVVQSKDRTGPAFLAAGSSSSSSLSPSGSSGRRLSPDPTSSSSFRASTSFGSRYDLAASLKNTWKPEASQPLHTRTHSFPLSSPSRGTGSGAGSSIPFPQLHRQQQPQYHHHHLGSPRDIGEDAFANLPRQPVDYENEHGNSPFHVQQPQPSRPVRNHQRGYFDLAITTSSSSPPPPVGFGGALRRTPPGTPGGISAGGGGVYNGGDGWVASPQRYNSFPPMGTAASSSPASSVSVTPTLGVYGAAAAEGFSYAAGRIENAVGNGGDEGGDGSALSTPSMVTPGSSRESTPSPLDGMFGTGSDVEGDGSYRHFLNKFCFFTGPGSIPPNQQPHGAVGIEGVPRTQSASDVEEILSGLRFGPPPSAQSQFSGGTHLVHEHGVETPVRSPSLDDLMLSTSRSGSLTPTASVSRMGSVVA</sequence>
<evidence type="ECO:0000313" key="3">
    <source>
        <dbReference type="EMBL" id="KAF4615158.1"/>
    </source>
</evidence>
<feature type="region of interest" description="Disordered" evidence="1">
    <location>
        <begin position="238"/>
        <end position="269"/>
    </location>
</feature>
<feature type="compositionally biased region" description="Polar residues" evidence="1">
    <location>
        <begin position="885"/>
        <end position="899"/>
    </location>
</feature>
<gene>
    <name evidence="3" type="ORF">D9613_003388</name>
</gene>
<feature type="compositionally biased region" description="Polar residues" evidence="1">
    <location>
        <begin position="1"/>
        <end position="15"/>
    </location>
</feature>
<feature type="compositionally biased region" description="Polar residues" evidence="1">
    <location>
        <begin position="559"/>
        <end position="575"/>
    </location>
</feature>
<name>A0A8H4QQ87_9AGAR</name>
<feature type="compositionally biased region" description="Low complexity" evidence="1">
    <location>
        <begin position="198"/>
        <end position="211"/>
    </location>
</feature>
<feature type="region of interest" description="Disordered" evidence="1">
    <location>
        <begin position="554"/>
        <end position="643"/>
    </location>
</feature>
<dbReference type="PROSITE" id="PS51159">
    <property type="entry name" value="CBM21"/>
    <property type="match status" value="1"/>
</dbReference>
<organism evidence="3 4">
    <name type="scientific">Agrocybe pediades</name>
    <dbReference type="NCBI Taxonomy" id="84607"/>
    <lineage>
        <taxon>Eukaryota</taxon>
        <taxon>Fungi</taxon>
        <taxon>Dikarya</taxon>
        <taxon>Basidiomycota</taxon>
        <taxon>Agaricomycotina</taxon>
        <taxon>Agaricomycetes</taxon>
        <taxon>Agaricomycetidae</taxon>
        <taxon>Agaricales</taxon>
        <taxon>Agaricineae</taxon>
        <taxon>Strophariaceae</taxon>
        <taxon>Agrocybe</taxon>
    </lineage>
</organism>
<dbReference type="Pfam" id="PF03370">
    <property type="entry name" value="CBM_21"/>
    <property type="match status" value="1"/>
</dbReference>
<proteinExistence type="predicted"/>
<feature type="compositionally biased region" description="Low complexity" evidence="1">
    <location>
        <begin position="256"/>
        <end position="269"/>
    </location>
</feature>
<dbReference type="GO" id="GO:2001069">
    <property type="term" value="F:glycogen binding"/>
    <property type="evidence" value="ECO:0007669"/>
    <property type="project" value="TreeGrafter"/>
</dbReference>
<feature type="compositionally biased region" description="Basic and acidic residues" evidence="1">
    <location>
        <begin position="180"/>
        <end position="189"/>
    </location>
</feature>
<reference evidence="3 4" key="1">
    <citation type="submission" date="2019-12" db="EMBL/GenBank/DDBJ databases">
        <authorList>
            <person name="Floudas D."/>
            <person name="Bentzer J."/>
            <person name="Ahren D."/>
            <person name="Johansson T."/>
            <person name="Persson P."/>
            <person name="Tunlid A."/>
        </authorList>
    </citation>
    <scope>NUCLEOTIDE SEQUENCE [LARGE SCALE GENOMIC DNA]</scope>
    <source>
        <strain evidence="3 4">CBS 102.39</strain>
    </source>
</reference>
<dbReference type="InterPro" id="IPR038175">
    <property type="entry name" value="CBM21_dom_sf"/>
</dbReference>
<dbReference type="GO" id="GO:0008157">
    <property type="term" value="F:protein phosphatase 1 binding"/>
    <property type="evidence" value="ECO:0007669"/>
    <property type="project" value="TreeGrafter"/>
</dbReference>
<feature type="region of interest" description="Disordered" evidence="1">
    <location>
        <begin position="498"/>
        <end position="535"/>
    </location>
</feature>
<dbReference type="GO" id="GO:0000164">
    <property type="term" value="C:protein phosphatase type 1 complex"/>
    <property type="evidence" value="ECO:0007669"/>
    <property type="project" value="TreeGrafter"/>
</dbReference>
<dbReference type="PANTHER" id="PTHR12307">
    <property type="entry name" value="PROTEIN PHOSPHATASE 1 REGULATORY SUBUNIT"/>
    <property type="match status" value="1"/>
</dbReference>
<evidence type="ECO:0000313" key="4">
    <source>
        <dbReference type="Proteomes" id="UP000521872"/>
    </source>
</evidence>
<evidence type="ECO:0000259" key="2">
    <source>
        <dbReference type="PROSITE" id="PS51159"/>
    </source>
</evidence>
<feature type="compositionally biased region" description="Polar residues" evidence="1">
    <location>
        <begin position="762"/>
        <end position="780"/>
    </location>
</feature>
<dbReference type="AlphaFoldDB" id="A0A8H4QQ87"/>
<keyword evidence="4" id="KW-1185">Reference proteome</keyword>
<feature type="compositionally biased region" description="Basic and acidic residues" evidence="1">
    <location>
        <begin position="149"/>
        <end position="158"/>
    </location>
</feature>
<feature type="compositionally biased region" description="Low complexity" evidence="1">
    <location>
        <begin position="295"/>
        <end position="307"/>
    </location>
</feature>
<feature type="compositionally biased region" description="Low complexity" evidence="1">
    <location>
        <begin position="72"/>
        <end position="106"/>
    </location>
</feature>
<dbReference type="Proteomes" id="UP000521872">
    <property type="component" value="Unassembled WGS sequence"/>
</dbReference>
<feature type="region of interest" description="Disordered" evidence="1">
    <location>
        <begin position="1"/>
        <end position="211"/>
    </location>
</feature>
<dbReference type="PANTHER" id="PTHR12307:SF36">
    <property type="entry name" value="GLYCOGEN-BINDING SUBUNIT 76A"/>
    <property type="match status" value="1"/>
</dbReference>
<protein>
    <recommendedName>
        <fullName evidence="2">CBM21 domain-containing protein</fullName>
    </recommendedName>
</protein>
<evidence type="ECO:0000256" key="1">
    <source>
        <dbReference type="SAM" id="MobiDB-lite"/>
    </source>
</evidence>
<feature type="compositionally biased region" description="Low complexity" evidence="1">
    <location>
        <begin position="587"/>
        <end position="596"/>
    </location>
</feature>
<dbReference type="InterPro" id="IPR050782">
    <property type="entry name" value="PP1_regulatory_subunit_3"/>
</dbReference>
<feature type="region of interest" description="Disordered" evidence="1">
    <location>
        <begin position="752"/>
        <end position="783"/>
    </location>
</feature>
<dbReference type="EMBL" id="JAACJL010000044">
    <property type="protein sequence ID" value="KAF4615158.1"/>
    <property type="molecule type" value="Genomic_DNA"/>
</dbReference>
<dbReference type="Gene3D" id="2.60.40.2440">
    <property type="entry name" value="Carbohydrate binding type-21 domain"/>
    <property type="match status" value="1"/>
</dbReference>
<feature type="compositionally biased region" description="Low complexity" evidence="1">
    <location>
        <begin position="506"/>
        <end position="535"/>
    </location>
</feature>
<feature type="compositionally biased region" description="Low complexity" evidence="1">
    <location>
        <begin position="35"/>
        <end position="51"/>
    </location>
</feature>
<feature type="region of interest" description="Disordered" evidence="1">
    <location>
        <begin position="885"/>
        <end position="905"/>
    </location>
</feature>
<dbReference type="GO" id="GO:0005979">
    <property type="term" value="P:regulation of glycogen biosynthetic process"/>
    <property type="evidence" value="ECO:0007669"/>
    <property type="project" value="TreeGrafter"/>
</dbReference>
<accession>A0A8H4QQ87</accession>
<feature type="region of interest" description="Disordered" evidence="1">
    <location>
        <begin position="291"/>
        <end position="314"/>
    </location>
</feature>